<keyword evidence="5 7" id="KW-0251">Elongation factor</keyword>
<comment type="pathway">
    <text evidence="2 7">Protein biosynthesis; polypeptide chain elongation.</text>
</comment>
<dbReference type="InterPro" id="IPR015365">
    <property type="entry name" value="Elong-fact-P_C"/>
</dbReference>
<comment type="caution">
    <text evidence="12">The sequence shown here is derived from an EMBL/GenBank/DDBJ whole genome shotgun (WGS) entry which is preliminary data.</text>
</comment>
<dbReference type="InterPro" id="IPR020599">
    <property type="entry name" value="Transl_elong_fac_P/YeiP"/>
</dbReference>
<dbReference type="Gene3D" id="2.40.50.140">
    <property type="entry name" value="Nucleic acid-binding proteins"/>
    <property type="match status" value="2"/>
</dbReference>
<dbReference type="CDD" id="cd04470">
    <property type="entry name" value="S1_EF-P_repeat_1"/>
    <property type="match status" value="1"/>
</dbReference>
<dbReference type="PROSITE" id="PS01275">
    <property type="entry name" value="EFP"/>
    <property type="match status" value="1"/>
</dbReference>
<dbReference type="Proteomes" id="UP000297225">
    <property type="component" value="Unassembled WGS sequence"/>
</dbReference>
<dbReference type="Gene3D" id="2.30.30.30">
    <property type="match status" value="1"/>
</dbReference>
<name>A0A4Y8WMR0_9PORP</name>
<evidence type="ECO:0000256" key="7">
    <source>
        <dbReference type="HAMAP-Rule" id="MF_00141"/>
    </source>
</evidence>
<comment type="function">
    <text evidence="7">Involved in peptide bond synthesis. Stimulates efficient translation and peptide-bond synthesis on native or reconstituted 70S ribosomes in vitro. Probably functions indirectly by altering the affinity of the ribosome for aminoacyl-tRNA, thus increasing their reactivity as acceptors for peptidyl transferase.</text>
</comment>
<dbReference type="AlphaFoldDB" id="A0A4Y8WMR0"/>
<dbReference type="InterPro" id="IPR012340">
    <property type="entry name" value="NA-bd_OB-fold"/>
</dbReference>
<dbReference type="InterPro" id="IPR011768">
    <property type="entry name" value="Transl_elongation_fac_P"/>
</dbReference>
<reference evidence="12 13" key="1">
    <citation type="submission" date="2019-03" db="EMBL/GenBank/DDBJ databases">
        <title>Porphyromonas levii Isolated from the Uterus of Dairy Cows.</title>
        <authorList>
            <person name="Francis A.M."/>
        </authorList>
    </citation>
    <scope>NUCLEOTIDE SEQUENCE [LARGE SCALE GENOMIC DNA]</scope>
    <source>
        <strain evidence="12 13">AF5678</strain>
    </source>
</reference>
<evidence type="ECO:0000313" key="12">
    <source>
        <dbReference type="EMBL" id="TFH94440.1"/>
    </source>
</evidence>
<dbReference type="EMBL" id="SPNC01000122">
    <property type="protein sequence ID" value="TFH94440.1"/>
    <property type="molecule type" value="Genomic_DNA"/>
</dbReference>
<dbReference type="SMART" id="SM00841">
    <property type="entry name" value="Elong-fact-P_C"/>
    <property type="match status" value="1"/>
</dbReference>
<dbReference type="InterPro" id="IPR008991">
    <property type="entry name" value="Translation_prot_SH3-like_sf"/>
</dbReference>
<dbReference type="UniPathway" id="UPA00345"/>
<evidence type="ECO:0000256" key="8">
    <source>
        <dbReference type="NCBIfam" id="TIGR00038"/>
    </source>
</evidence>
<dbReference type="Pfam" id="PF08207">
    <property type="entry name" value="EFP_N"/>
    <property type="match status" value="1"/>
</dbReference>
<evidence type="ECO:0000256" key="5">
    <source>
        <dbReference type="ARBA" id="ARBA00022768"/>
    </source>
</evidence>
<dbReference type="SUPFAM" id="SSF50104">
    <property type="entry name" value="Translation proteins SH3-like domain"/>
    <property type="match status" value="1"/>
</dbReference>
<evidence type="ECO:0000256" key="6">
    <source>
        <dbReference type="ARBA" id="ARBA00022917"/>
    </source>
</evidence>
<dbReference type="HAMAP" id="MF_00141">
    <property type="entry name" value="EF_P"/>
    <property type="match status" value="1"/>
</dbReference>
<dbReference type="GeneID" id="66797999"/>
<dbReference type="PANTHER" id="PTHR30053:SF12">
    <property type="entry name" value="ELONGATION FACTOR P (EF-P) FAMILY PROTEIN"/>
    <property type="match status" value="1"/>
</dbReference>
<dbReference type="GO" id="GO:0005829">
    <property type="term" value="C:cytosol"/>
    <property type="evidence" value="ECO:0007669"/>
    <property type="project" value="UniProtKB-ARBA"/>
</dbReference>
<dbReference type="PANTHER" id="PTHR30053">
    <property type="entry name" value="ELONGATION FACTOR P"/>
    <property type="match status" value="1"/>
</dbReference>
<dbReference type="OrthoDB" id="9801844at2"/>
<keyword evidence="13" id="KW-1185">Reference proteome</keyword>
<proteinExistence type="inferred from homology"/>
<comment type="similarity">
    <text evidence="3 7 9">Belongs to the elongation factor P family.</text>
</comment>
<evidence type="ECO:0000259" key="10">
    <source>
        <dbReference type="SMART" id="SM00841"/>
    </source>
</evidence>
<evidence type="ECO:0000256" key="4">
    <source>
        <dbReference type="ARBA" id="ARBA00022490"/>
    </source>
</evidence>
<dbReference type="SUPFAM" id="SSF50249">
    <property type="entry name" value="Nucleic acid-binding proteins"/>
    <property type="match status" value="2"/>
</dbReference>
<dbReference type="STRING" id="1122973.GCA_000379925_01064"/>
<evidence type="ECO:0000259" key="11">
    <source>
        <dbReference type="SMART" id="SM01185"/>
    </source>
</evidence>
<dbReference type="InterPro" id="IPR013185">
    <property type="entry name" value="Transl_elong_KOW-like"/>
</dbReference>
<dbReference type="RefSeq" id="WP_018358312.1">
    <property type="nucleotide sequence ID" value="NZ_CP197400.1"/>
</dbReference>
<dbReference type="GO" id="GO:0003746">
    <property type="term" value="F:translation elongation factor activity"/>
    <property type="evidence" value="ECO:0007669"/>
    <property type="project" value="UniProtKB-UniRule"/>
</dbReference>
<organism evidence="12 13">
    <name type="scientific">Porphyromonas levii</name>
    <dbReference type="NCBI Taxonomy" id="28114"/>
    <lineage>
        <taxon>Bacteria</taxon>
        <taxon>Pseudomonadati</taxon>
        <taxon>Bacteroidota</taxon>
        <taxon>Bacteroidia</taxon>
        <taxon>Bacteroidales</taxon>
        <taxon>Porphyromonadaceae</taxon>
        <taxon>Porphyromonas</taxon>
    </lineage>
</organism>
<feature type="domain" description="Elongation factor P C-terminal" evidence="10">
    <location>
        <begin position="130"/>
        <end position="186"/>
    </location>
</feature>
<dbReference type="SMART" id="SM01185">
    <property type="entry name" value="EFP"/>
    <property type="match status" value="1"/>
</dbReference>
<dbReference type="GO" id="GO:0043043">
    <property type="term" value="P:peptide biosynthetic process"/>
    <property type="evidence" value="ECO:0007669"/>
    <property type="project" value="InterPro"/>
</dbReference>
<dbReference type="Pfam" id="PF01132">
    <property type="entry name" value="EFP"/>
    <property type="match status" value="1"/>
</dbReference>
<dbReference type="PIRSF" id="PIRSF005901">
    <property type="entry name" value="EF-P"/>
    <property type="match status" value="1"/>
</dbReference>
<dbReference type="FunFam" id="2.30.30.30:FF:000003">
    <property type="entry name" value="Elongation factor P"/>
    <property type="match status" value="1"/>
</dbReference>
<dbReference type="InterPro" id="IPR001059">
    <property type="entry name" value="Transl_elong_P/YeiP_cen"/>
</dbReference>
<dbReference type="Pfam" id="PF09285">
    <property type="entry name" value="Elong-fact-P_C"/>
    <property type="match status" value="1"/>
</dbReference>
<dbReference type="InterPro" id="IPR014722">
    <property type="entry name" value="Rib_uL2_dom2"/>
</dbReference>
<evidence type="ECO:0000256" key="1">
    <source>
        <dbReference type="ARBA" id="ARBA00004496"/>
    </source>
</evidence>
<evidence type="ECO:0000256" key="3">
    <source>
        <dbReference type="ARBA" id="ARBA00009479"/>
    </source>
</evidence>
<dbReference type="NCBIfam" id="TIGR00038">
    <property type="entry name" value="efp"/>
    <property type="match status" value="1"/>
</dbReference>
<dbReference type="FunFam" id="2.40.50.140:FF:000004">
    <property type="entry name" value="Elongation factor P"/>
    <property type="match status" value="1"/>
</dbReference>
<comment type="subcellular location">
    <subcellularLocation>
        <location evidence="1 7">Cytoplasm</location>
    </subcellularLocation>
</comment>
<dbReference type="NCBIfam" id="NF001810">
    <property type="entry name" value="PRK00529.1"/>
    <property type="match status" value="1"/>
</dbReference>
<keyword evidence="4 7" id="KW-0963">Cytoplasm</keyword>
<feature type="domain" description="Translation elongation factor P/YeiP central" evidence="11">
    <location>
        <begin position="67"/>
        <end position="122"/>
    </location>
</feature>
<protein>
    <recommendedName>
        <fullName evidence="7 8">Elongation factor P</fullName>
        <shortName evidence="7">EF-P</shortName>
    </recommendedName>
</protein>
<dbReference type="InterPro" id="IPR013852">
    <property type="entry name" value="Transl_elong_P/YeiP_CS"/>
</dbReference>
<evidence type="ECO:0000256" key="9">
    <source>
        <dbReference type="RuleBase" id="RU004389"/>
    </source>
</evidence>
<accession>A0A4Y8WMR0</accession>
<sequence>MATTADFRNGMCLEIDGTPFVIVEFLHVKPGKGPAFVRTKLRNLSNGRILEKTWNSGVKVDELRIERRPYQYLYKDDMGLVFMHAETYEQIHIPEERIEGVQFLREGDMAEAMVRADKEEVLTCELPSHVTLQITYTEPGVKGDTASGNATKPATVETGAEVKVPLFIENGETIVIDTRTASYVRRAKEA</sequence>
<keyword evidence="6 7" id="KW-0648">Protein biosynthesis</keyword>
<evidence type="ECO:0000313" key="13">
    <source>
        <dbReference type="Proteomes" id="UP000297225"/>
    </source>
</evidence>
<gene>
    <name evidence="7 12" type="primary">efp</name>
    <name evidence="12" type="ORF">E4P47_07475</name>
</gene>
<dbReference type="CDD" id="cd05794">
    <property type="entry name" value="S1_EF-P_repeat_2"/>
    <property type="match status" value="1"/>
</dbReference>
<evidence type="ECO:0000256" key="2">
    <source>
        <dbReference type="ARBA" id="ARBA00004815"/>
    </source>
</evidence>